<evidence type="ECO:0000313" key="1">
    <source>
        <dbReference type="EMBL" id="CAA7389741.1"/>
    </source>
</evidence>
<gene>
    <name evidence="1" type="ORF">SI8410_01001740</name>
</gene>
<dbReference type="EMBL" id="LR746264">
    <property type="protein sequence ID" value="CAA7389741.1"/>
    <property type="molecule type" value="Genomic_DNA"/>
</dbReference>
<dbReference type="AlphaFoldDB" id="A0A7I8K0M2"/>
<name>A0A7I8K0M2_SPIIN</name>
<accession>A0A7I8K0M2</accession>
<evidence type="ECO:0000313" key="2">
    <source>
        <dbReference type="Proteomes" id="UP000663760"/>
    </source>
</evidence>
<keyword evidence="2" id="KW-1185">Reference proteome</keyword>
<reference evidence="1" key="1">
    <citation type="submission" date="2020-02" db="EMBL/GenBank/DDBJ databases">
        <authorList>
            <person name="Scholz U."/>
            <person name="Mascher M."/>
            <person name="Fiebig A."/>
        </authorList>
    </citation>
    <scope>NUCLEOTIDE SEQUENCE</scope>
</reference>
<sequence>MAKMKLVEKDSGLLRLEWSLRRKGRGKKAWPCSSAVSLVSCTRPPEVSTACPLSVKLAPVNP</sequence>
<proteinExistence type="predicted"/>
<protein>
    <submittedName>
        <fullName evidence="1">Uncharacterized protein</fullName>
    </submittedName>
</protein>
<dbReference type="OrthoDB" id="10580866at2759"/>
<organism evidence="1 2">
    <name type="scientific">Spirodela intermedia</name>
    <name type="common">Intermediate duckweed</name>
    <dbReference type="NCBI Taxonomy" id="51605"/>
    <lineage>
        <taxon>Eukaryota</taxon>
        <taxon>Viridiplantae</taxon>
        <taxon>Streptophyta</taxon>
        <taxon>Embryophyta</taxon>
        <taxon>Tracheophyta</taxon>
        <taxon>Spermatophyta</taxon>
        <taxon>Magnoliopsida</taxon>
        <taxon>Liliopsida</taxon>
        <taxon>Araceae</taxon>
        <taxon>Lemnoideae</taxon>
        <taxon>Spirodela</taxon>
    </lineage>
</organism>
<dbReference type="Proteomes" id="UP000663760">
    <property type="component" value="Chromosome 1"/>
</dbReference>